<protein>
    <submittedName>
        <fullName evidence="1">Uncharacterized protein</fullName>
    </submittedName>
</protein>
<gene>
    <name evidence="1" type="ORF">BP422_29310</name>
</gene>
<dbReference type="AlphaFoldDB" id="A0A220MRU5"/>
<dbReference type="Proteomes" id="UP000197781">
    <property type="component" value="Chromosome"/>
</dbReference>
<reference evidence="1 2" key="1">
    <citation type="submission" date="2016-11" db="EMBL/GenBank/DDBJ databases">
        <authorList>
            <person name="Jaros S."/>
            <person name="Januszkiewicz K."/>
            <person name="Wedrychowicz H."/>
        </authorList>
    </citation>
    <scope>NUCLEOTIDE SEQUENCE [LARGE SCALE GENOMIC DNA]</scope>
    <source>
        <strain evidence="1 2">NF2</strain>
    </source>
</reference>
<evidence type="ECO:0000313" key="2">
    <source>
        <dbReference type="Proteomes" id="UP000197781"/>
    </source>
</evidence>
<name>A0A220MRU5_9BACL</name>
<evidence type="ECO:0000313" key="1">
    <source>
        <dbReference type="EMBL" id="ASJ57702.1"/>
    </source>
</evidence>
<proteinExistence type="predicted"/>
<dbReference type="KEGG" id="bfm:BP422_29310"/>
<organism evidence="1 2">
    <name type="scientific">Brevibacillus formosus</name>
    <dbReference type="NCBI Taxonomy" id="54913"/>
    <lineage>
        <taxon>Bacteria</taxon>
        <taxon>Bacillati</taxon>
        <taxon>Bacillota</taxon>
        <taxon>Bacilli</taxon>
        <taxon>Bacillales</taxon>
        <taxon>Paenibacillaceae</taxon>
        <taxon>Brevibacillus</taxon>
    </lineage>
</organism>
<accession>A0A220MRU5</accession>
<sequence>MALNKIEVKKMTSKYCDNEHERVLIDEVPLDVIVHSFYPSHHLDGLIPTILDWIEEPREKAFVRSRYLSFKQREMLPILMCPDDCDLWCTLIIAEVVRFGGTIKWERMGIDKCTREDLIEGFENIGTKVEWLEKVPSMTFQLEEYESQISKLIRE</sequence>
<dbReference type="RefSeq" id="WP_088911052.1">
    <property type="nucleotide sequence ID" value="NZ_CP018145.1"/>
</dbReference>
<dbReference type="EMBL" id="CP018145">
    <property type="protein sequence ID" value="ASJ57702.1"/>
    <property type="molecule type" value="Genomic_DNA"/>
</dbReference>